<reference evidence="3" key="1">
    <citation type="submission" date="2020-03" db="EMBL/GenBank/DDBJ databases">
        <title>Site-based positive gene gene selection in Geosmithia morbida across the United States reveals a broad range of putative effectors and factors for local host and environmental adapation.</title>
        <authorList>
            <person name="Onufrak A."/>
            <person name="Murdoch R.W."/>
            <person name="Gazis R."/>
            <person name="Huff M."/>
            <person name="Staton M."/>
            <person name="Klingeman W."/>
            <person name="Hadziabdic D."/>
        </authorList>
    </citation>
    <scope>NUCLEOTIDE SEQUENCE</scope>
    <source>
        <strain evidence="3">1262</strain>
    </source>
</reference>
<comment type="caution">
    <text evidence="3">The sequence shown here is derived from an EMBL/GenBank/DDBJ whole genome shotgun (WGS) entry which is preliminary data.</text>
</comment>
<feature type="compositionally biased region" description="Acidic residues" evidence="1">
    <location>
        <begin position="531"/>
        <end position="540"/>
    </location>
</feature>
<evidence type="ECO:0000313" key="4">
    <source>
        <dbReference type="Proteomes" id="UP000749293"/>
    </source>
</evidence>
<gene>
    <name evidence="3" type="ORF">GMORB2_4031</name>
</gene>
<evidence type="ECO:0000313" key="3">
    <source>
        <dbReference type="EMBL" id="KAF4125192.1"/>
    </source>
</evidence>
<sequence>MADDGMASGGAFAGEVARQRDIGQAGTIRNVAHRQEDPQQRVGGTAGLGSPDPAPPETAAEPSAGDQNPVVAAGSDGPLDSRITGDEPTALGAGTCAPPATAEEACRADRTHDSTAPEAEPSPSGPEESATPSQPPASAQGGDGNEAPASAGGLEYERDDSSSGILRLKPTLSQWEDFPAVLRTARGLGAEEDGCFKVVLPPGLLGPLPPKTAQTVAANAFRTRLMERTRIWQVSTVPTQARFPARPAEGEGGDGAHPEFEGDTDSAFARLRTLFNKSKNKQVREVRYRVDVPAWSAEQRLTAGVPARSPIHPLRGDRLDRTRAVIPGIHTPYVYESGAAFGAPFQLHAEDFRLSSLNHLYRGRKVWVVVPPSAVEHAEERLGRRSGCSQFMRHRAHFLFPTKLDRLAIPYRVVDQRAGETVVVLPDAYHQGFSTGYTLAEAKNYAEPGWEPGALSYTPCDPSSCDLPSAIPAALMDLLGEEEGEADRLDLCALQDQQDRSRCGQGEEERDRERERDLDTVFRKKPRGLDEGEGGEAESEMDSRKRPRLMSMASV</sequence>
<dbReference type="Pfam" id="PF02373">
    <property type="entry name" value="JmjC"/>
    <property type="match status" value="1"/>
</dbReference>
<dbReference type="GO" id="GO:0000785">
    <property type="term" value="C:chromatin"/>
    <property type="evidence" value="ECO:0007669"/>
    <property type="project" value="TreeGrafter"/>
</dbReference>
<dbReference type="AlphaFoldDB" id="A0A9P5D3P9"/>
<feature type="region of interest" description="Disordered" evidence="1">
    <location>
        <begin position="1"/>
        <end position="163"/>
    </location>
</feature>
<feature type="compositionally biased region" description="Low complexity" evidence="1">
    <location>
        <begin position="116"/>
        <end position="132"/>
    </location>
</feature>
<dbReference type="GO" id="GO:0005634">
    <property type="term" value="C:nucleus"/>
    <property type="evidence" value="ECO:0007669"/>
    <property type="project" value="TreeGrafter"/>
</dbReference>
<dbReference type="OrthoDB" id="1678912at2759"/>
<feature type="compositionally biased region" description="Basic and acidic residues" evidence="1">
    <location>
        <begin position="104"/>
        <end position="115"/>
    </location>
</feature>
<dbReference type="SMART" id="SM00558">
    <property type="entry name" value="JmjC"/>
    <property type="match status" value="1"/>
</dbReference>
<dbReference type="RefSeq" id="XP_035323844.1">
    <property type="nucleotide sequence ID" value="XM_035466007.1"/>
</dbReference>
<evidence type="ECO:0000256" key="1">
    <source>
        <dbReference type="SAM" id="MobiDB-lite"/>
    </source>
</evidence>
<dbReference type="PANTHER" id="PTHR10694:SF7">
    <property type="entry name" value="[HISTONE H3]-TRIMETHYL-L-LYSINE(9) DEMETHYLASE"/>
    <property type="match status" value="1"/>
</dbReference>
<keyword evidence="4" id="KW-1185">Reference proteome</keyword>
<feature type="compositionally biased region" description="Basic and acidic residues" evidence="1">
    <location>
        <begin position="498"/>
        <end position="530"/>
    </location>
</feature>
<dbReference type="InterPro" id="IPR003347">
    <property type="entry name" value="JmjC_dom"/>
</dbReference>
<dbReference type="GO" id="GO:0010468">
    <property type="term" value="P:regulation of gene expression"/>
    <property type="evidence" value="ECO:0007669"/>
    <property type="project" value="TreeGrafter"/>
</dbReference>
<protein>
    <submittedName>
        <fullName evidence="3">[histone H3]-trimethyl-L-lysine4 demethylase</fullName>
    </submittedName>
</protein>
<feature type="domain" description="JmjC" evidence="2">
    <location>
        <begin position="294"/>
        <end position="462"/>
    </location>
</feature>
<dbReference type="SUPFAM" id="SSF51197">
    <property type="entry name" value="Clavaminate synthase-like"/>
    <property type="match status" value="1"/>
</dbReference>
<feature type="region of interest" description="Disordered" evidence="1">
    <location>
        <begin position="498"/>
        <end position="555"/>
    </location>
</feature>
<dbReference type="Gene3D" id="2.60.120.650">
    <property type="entry name" value="Cupin"/>
    <property type="match status" value="1"/>
</dbReference>
<dbReference type="EMBL" id="JAANYQ010000003">
    <property type="protein sequence ID" value="KAF4125192.1"/>
    <property type="molecule type" value="Genomic_DNA"/>
</dbReference>
<evidence type="ECO:0000259" key="2">
    <source>
        <dbReference type="PROSITE" id="PS51184"/>
    </source>
</evidence>
<dbReference type="Proteomes" id="UP000749293">
    <property type="component" value="Unassembled WGS sequence"/>
</dbReference>
<dbReference type="GO" id="GO:0032454">
    <property type="term" value="F:histone H3K9 demethylase activity"/>
    <property type="evidence" value="ECO:0007669"/>
    <property type="project" value="TreeGrafter"/>
</dbReference>
<accession>A0A9P5D3P9</accession>
<dbReference type="PROSITE" id="PS51184">
    <property type="entry name" value="JMJC"/>
    <property type="match status" value="1"/>
</dbReference>
<proteinExistence type="predicted"/>
<dbReference type="PANTHER" id="PTHR10694">
    <property type="entry name" value="LYSINE-SPECIFIC DEMETHYLASE"/>
    <property type="match status" value="1"/>
</dbReference>
<name>A0A9P5D3P9_9HYPO</name>
<organism evidence="3 4">
    <name type="scientific">Geosmithia morbida</name>
    <dbReference type="NCBI Taxonomy" id="1094350"/>
    <lineage>
        <taxon>Eukaryota</taxon>
        <taxon>Fungi</taxon>
        <taxon>Dikarya</taxon>
        <taxon>Ascomycota</taxon>
        <taxon>Pezizomycotina</taxon>
        <taxon>Sordariomycetes</taxon>
        <taxon>Hypocreomycetidae</taxon>
        <taxon>Hypocreales</taxon>
        <taxon>Bionectriaceae</taxon>
        <taxon>Geosmithia</taxon>
    </lineage>
</organism>
<dbReference type="GeneID" id="55970259"/>
<dbReference type="GO" id="GO:0051864">
    <property type="term" value="F:histone H3K36 demethylase activity"/>
    <property type="evidence" value="ECO:0007669"/>
    <property type="project" value="TreeGrafter"/>
</dbReference>